<sequence length="319" mass="33794">MDGLTRRRLLQAGGTGALLAALAAAEGSAYTPPSRDGRAARSVVVLGGGIAGLTSAYELGKAGHRCTVLEARSKPGGRVLTIRDGDTETDLDGHTQRASFGYGTYFNAGAARIAPWMVTLDYCRELGVPVEVFVNSNADAFIHTSTGGPPVRFRTARADLYGYVSQLLTRVTRAGALDAELAGGGRDELLAFLRDFGRLTDDGEYQGGPDRGFATYPGADGGVPLDGPASLSEVLRGGAGAYLGFDLGFDQAMPMFQPVGGMDRIPMALARAIGPDRIRLGAEVTSVLNRPDGVEVRYRQDGRDRPSRPTTAWPRCRRT</sequence>
<dbReference type="InterPro" id="IPR002937">
    <property type="entry name" value="Amino_oxidase"/>
</dbReference>
<dbReference type="InterPro" id="IPR050281">
    <property type="entry name" value="Flavin_monoamine_oxidase"/>
</dbReference>
<name>A0A285KBT5_9ACTN</name>
<dbReference type="PANTHER" id="PTHR10742">
    <property type="entry name" value="FLAVIN MONOAMINE OXIDASE"/>
    <property type="match status" value="1"/>
</dbReference>
<evidence type="ECO:0000313" key="3">
    <source>
        <dbReference type="EMBL" id="SNY70080.1"/>
    </source>
</evidence>
<dbReference type="Gene3D" id="1.20.1440.240">
    <property type="match status" value="1"/>
</dbReference>
<dbReference type="SUPFAM" id="SSF51905">
    <property type="entry name" value="FAD/NAD(P)-binding domain"/>
    <property type="match status" value="1"/>
</dbReference>
<proteinExistence type="predicted"/>
<feature type="region of interest" description="Disordered" evidence="1">
    <location>
        <begin position="297"/>
        <end position="319"/>
    </location>
</feature>
<keyword evidence="4" id="KW-1185">Reference proteome</keyword>
<evidence type="ECO:0000256" key="1">
    <source>
        <dbReference type="SAM" id="MobiDB-lite"/>
    </source>
</evidence>
<protein>
    <submittedName>
        <fullName evidence="3">Monoamine oxidase</fullName>
    </submittedName>
</protein>
<feature type="compositionally biased region" description="Basic and acidic residues" evidence="1">
    <location>
        <begin position="297"/>
        <end position="307"/>
    </location>
</feature>
<accession>A0A285KBT5</accession>
<gene>
    <name evidence="3" type="ORF">SAMN05421748_13710</name>
</gene>
<dbReference type="Gene3D" id="3.50.50.60">
    <property type="entry name" value="FAD/NAD(P)-binding domain"/>
    <property type="match status" value="2"/>
</dbReference>
<dbReference type="InterPro" id="IPR036188">
    <property type="entry name" value="FAD/NAD-bd_sf"/>
</dbReference>
<dbReference type="Proteomes" id="UP000219612">
    <property type="component" value="Unassembled WGS sequence"/>
</dbReference>
<dbReference type="RefSeq" id="WP_281260857.1">
    <property type="nucleotide sequence ID" value="NZ_OBDY01000037.1"/>
</dbReference>
<organism evidence="3 4">
    <name type="scientific">Paractinoplanes atraurantiacus</name>
    <dbReference type="NCBI Taxonomy" id="1036182"/>
    <lineage>
        <taxon>Bacteria</taxon>
        <taxon>Bacillati</taxon>
        <taxon>Actinomycetota</taxon>
        <taxon>Actinomycetes</taxon>
        <taxon>Micromonosporales</taxon>
        <taxon>Micromonosporaceae</taxon>
        <taxon>Paractinoplanes</taxon>
    </lineage>
</organism>
<dbReference type="Gene3D" id="3.90.660.10">
    <property type="match status" value="1"/>
</dbReference>
<feature type="domain" description="Amine oxidase" evidence="2">
    <location>
        <begin position="50"/>
        <end position="302"/>
    </location>
</feature>
<dbReference type="GO" id="GO:0016491">
    <property type="term" value="F:oxidoreductase activity"/>
    <property type="evidence" value="ECO:0007669"/>
    <property type="project" value="InterPro"/>
</dbReference>
<dbReference type="AlphaFoldDB" id="A0A285KBT5"/>
<dbReference type="PANTHER" id="PTHR10742:SF410">
    <property type="entry name" value="LYSINE-SPECIFIC HISTONE DEMETHYLASE 2"/>
    <property type="match status" value="1"/>
</dbReference>
<dbReference type="EMBL" id="OBDY01000037">
    <property type="protein sequence ID" value="SNY70080.1"/>
    <property type="molecule type" value="Genomic_DNA"/>
</dbReference>
<dbReference type="Pfam" id="PF01593">
    <property type="entry name" value="Amino_oxidase"/>
    <property type="match status" value="1"/>
</dbReference>
<evidence type="ECO:0000313" key="4">
    <source>
        <dbReference type="Proteomes" id="UP000219612"/>
    </source>
</evidence>
<reference evidence="3 4" key="1">
    <citation type="submission" date="2017-09" db="EMBL/GenBank/DDBJ databases">
        <authorList>
            <person name="Ehlers B."/>
            <person name="Leendertz F.H."/>
        </authorList>
    </citation>
    <scope>NUCLEOTIDE SEQUENCE [LARGE SCALE GENOMIC DNA]</scope>
    <source>
        <strain evidence="3 4">CGMCC 4.6857</strain>
    </source>
</reference>
<dbReference type="PROSITE" id="PS51318">
    <property type="entry name" value="TAT"/>
    <property type="match status" value="1"/>
</dbReference>
<evidence type="ECO:0000259" key="2">
    <source>
        <dbReference type="Pfam" id="PF01593"/>
    </source>
</evidence>
<dbReference type="InterPro" id="IPR006311">
    <property type="entry name" value="TAT_signal"/>
</dbReference>